<reference evidence="1" key="1">
    <citation type="journal article" date="2020" name="Nature">
        <title>Giant virus diversity and host interactions through global metagenomics.</title>
        <authorList>
            <person name="Schulz F."/>
            <person name="Roux S."/>
            <person name="Paez-Espino D."/>
            <person name="Jungbluth S."/>
            <person name="Walsh D.A."/>
            <person name="Denef V.J."/>
            <person name="McMahon K.D."/>
            <person name="Konstantinidis K.T."/>
            <person name="Eloe-Fadrosh E.A."/>
            <person name="Kyrpides N.C."/>
            <person name="Woyke T."/>
        </authorList>
    </citation>
    <scope>NUCLEOTIDE SEQUENCE</scope>
    <source>
        <strain evidence="1">GVMAG-M-3300027804-48</strain>
    </source>
</reference>
<dbReference type="AlphaFoldDB" id="A0A6C0LH40"/>
<name>A0A6C0LH40_9ZZZZ</name>
<dbReference type="EMBL" id="MN740493">
    <property type="protein sequence ID" value="QHU29720.1"/>
    <property type="molecule type" value="Genomic_DNA"/>
</dbReference>
<proteinExistence type="predicted"/>
<sequence length="164" mass="18458">METTDNEYVKCNITEIENNKIKISGIVKNSLNYKKMIITAPNPIDTITSFSGKGLPFPCEAIAFENTPNFSVIDGTGAIDVTFLYPNSYYTPDGYTKIKSPIVISLDDKKIIIELKDKCPLKTLRDRVRGTPNFYGVREFILPIGTAEEVMHNYSYAKLNYNIA</sequence>
<protein>
    <submittedName>
        <fullName evidence="1">Uncharacterized protein</fullName>
    </submittedName>
</protein>
<organism evidence="1">
    <name type="scientific">viral metagenome</name>
    <dbReference type="NCBI Taxonomy" id="1070528"/>
    <lineage>
        <taxon>unclassified sequences</taxon>
        <taxon>metagenomes</taxon>
        <taxon>organismal metagenomes</taxon>
    </lineage>
</organism>
<accession>A0A6C0LH40</accession>
<evidence type="ECO:0000313" key="1">
    <source>
        <dbReference type="EMBL" id="QHU29720.1"/>
    </source>
</evidence>